<keyword evidence="10" id="KW-1185">Reference proteome</keyword>
<evidence type="ECO:0000256" key="6">
    <source>
        <dbReference type="ARBA" id="ARBA00022989"/>
    </source>
</evidence>
<evidence type="ECO:0000256" key="8">
    <source>
        <dbReference type="SAM" id="Phobius"/>
    </source>
</evidence>
<dbReference type="Proteomes" id="UP001152422">
    <property type="component" value="Unassembled WGS sequence"/>
</dbReference>
<feature type="transmembrane region" description="Helical" evidence="8">
    <location>
        <begin position="280"/>
        <end position="302"/>
    </location>
</feature>
<feature type="transmembrane region" description="Helical" evidence="8">
    <location>
        <begin position="191"/>
        <end position="212"/>
    </location>
</feature>
<keyword evidence="3" id="KW-0813">Transport</keyword>
<dbReference type="InterPro" id="IPR038770">
    <property type="entry name" value="Na+/solute_symporter_sf"/>
</dbReference>
<feature type="transmembrane region" description="Helical" evidence="8">
    <location>
        <begin position="124"/>
        <end position="146"/>
    </location>
</feature>
<dbReference type="EMBL" id="JAMBQA010000011">
    <property type="protein sequence ID" value="MDG0847221.1"/>
    <property type="molecule type" value="Genomic_DNA"/>
</dbReference>
<feature type="transmembrane region" description="Helical" evidence="8">
    <location>
        <begin position="37"/>
        <end position="54"/>
    </location>
</feature>
<dbReference type="Gene3D" id="1.20.1530.20">
    <property type="match status" value="2"/>
</dbReference>
<reference evidence="9" key="1">
    <citation type="submission" date="2022-05" db="EMBL/GenBank/DDBJ databases">
        <title>Comparative genomics of Staphylococcus equorum isolates.</title>
        <authorList>
            <person name="Luelf R.H."/>
        </authorList>
    </citation>
    <scope>NUCLEOTIDE SEQUENCE</scope>
    <source>
        <strain evidence="9">TMW 2.2497</strain>
    </source>
</reference>
<keyword evidence="4" id="KW-1003">Cell membrane</keyword>
<comment type="similarity">
    <text evidence="2">Belongs to the auxin efflux carrier (TC 2.A.69) family.</text>
</comment>
<dbReference type="PANTHER" id="PTHR36838:SF1">
    <property type="entry name" value="SLR1864 PROTEIN"/>
    <property type="match status" value="1"/>
</dbReference>
<evidence type="ECO:0000313" key="9">
    <source>
        <dbReference type="EMBL" id="MDG0847221.1"/>
    </source>
</evidence>
<name>A0A9X4L5M3_9STAP</name>
<dbReference type="AlphaFoldDB" id="A0A9X4L5M3"/>
<dbReference type="PANTHER" id="PTHR36838">
    <property type="entry name" value="AUXIN EFFLUX CARRIER FAMILY PROTEIN"/>
    <property type="match status" value="1"/>
</dbReference>
<dbReference type="GO" id="GO:0055085">
    <property type="term" value="P:transmembrane transport"/>
    <property type="evidence" value="ECO:0007669"/>
    <property type="project" value="InterPro"/>
</dbReference>
<feature type="transmembrane region" description="Helical" evidence="8">
    <location>
        <begin position="224"/>
        <end position="246"/>
    </location>
</feature>
<feature type="transmembrane region" description="Helical" evidence="8">
    <location>
        <begin position="6"/>
        <end position="25"/>
    </location>
</feature>
<sequence>MSEMLYILQTVLLPIFIMIFLGFILQKKFTLDLKTLAKLNIYVFVPGFIFVKFYKTDFAIKLLFYIVIFFILYMVVLYIIGKLLSTIRKTDKGEATTLTNSILFFNSGNYGVPVNDLVFKGDPLAMSVQVIVLSLQNIFTFSYGIFAIQSLQIGKLQALLGYFKMPVLYALVLAIILNYNNVPIPEFIWTPANYVADAMIAVALLLLGAQIANIKFSFKWSISYIYIFVRLVIGPLIAFVIIKLLGLEGVIAQMLFIASAMPTSVNSSVIAQEYDNHPELAAQLVFLSTLLSAVTVVIVIYFSRILF</sequence>
<keyword evidence="7 8" id="KW-0472">Membrane</keyword>
<evidence type="ECO:0000256" key="7">
    <source>
        <dbReference type="ARBA" id="ARBA00023136"/>
    </source>
</evidence>
<evidence type="ECO:0000256" key="3">
    <source>
        <dbReference type="ARBA" id="ARBA00022448"/>
    </source>
</evidence>
<feature type="transmembrane region" description="Helical" evidence="8">
    <location>
        <begin position="158"/>
        <end position="179"/>
    </location>
</feature>
<dbReference type="RefSeq" id="WP_277583602.1">
    <property type="nucleotide sequence ID" value="NZ_JAMBPY010000011.1"/>
</dbReference>
<dbReference type="Pfam" id="PF03547">
    <property type="entry name" value="Mem_trans"/>
    <property type="match status" value="2"/>
</dbReference>
<evidence type="ECO:0000256" key="2">
    <source>
        <dbReference type="ARBA" id="ARBA00010145"/>
    </source>
</evidence>
<dbReference type="InterPro" id="IPR004776">
    <property type="entry name" value="Mem_transp_PIN-like"/>
</dbReference>
<keyword evidence="5 8" id="KW-0812">Transmembrane</keyword>
<protein>
    <submittedName>
        <fullName evidence="9">AEC family transporter</fullName>
    </submittedName>
</protein>
<proteinExistence type="inferred from homology"/>
<comment type="subcellular location">
    <subcellularLocation>
        <location evidence="1">Cell membrane</location>
        <topology evidence="1">Multi-pass membrane protein</topology>
    </subcellularLocation>
</comment>
<comment type="caution">
    <text evidence="9">The sequence shown here is derived from an EMBL/GenBank/DDBJ whole genome shotgun (WGS) entry which is preliminary data.</text>
</comment>
<gene>
    <name evidence="9" type="ORF">M4L89_13405</name>
</gene>
<accession>A0A9X4L5M3</accession>
<organism evidence="9 10">
    <name type="scientific">Staphylococcus equorum</name>
    <dbReference type="NCBI Taxonomy" id="246432"/>
    <lineage>
        <taxon>Bacteria</taxon>
        <taxon>Bacillati</taxon>
        <taxon>Bacillota</taxon>
        <taxon>Bacilli</taxon>
        <taxon>Bacillales</taxon>
        <taxon>Staphylococcaceae</taxon>
        <taxon>Staphylococcus</taxon>
    </lineage>
</organism>
<evidence type="ECO:0000256" key="1">
    <source>
        <dbReference type="ARBA" id="ARBA00004651"/>
    </source>
</evidence>
<evidence type="ECO:0000313" key="10">
    <source>
        <dbReference type="Proteomes" id="UP001152422"/>
    </source>
</evidence>
<feature type="transmembrane region" description="Helical" evidence="8">
    <location>
        <begin position="60"/>
        <end position="81"/>
    </location>
</feature>
<dbReference type="GO" id="GO:0005886">
    <property type="term" value="C:plasma membrane"/>
    <property type="evidence" value="ECO:0007669"/>
    <property type="project" value="UniProtKB-SubCell"/>
</dbReference>
<evidence type="ECO:0000256" key="4">
    <source>
        <dbReference type="ARBA" id="ARBA00022475"/>
    </source>
</evidence>
<keyword evidence="6 8" id="KW-1133">Transmembrane helix</keyword>
<evidence type="ECO:0000256" key="5">
    <source>
        <dbReference type="ARBA" id="ARBA00022692"/>
    </source>
</evidence>